<evidence type="ECO:0000313" key="1">
    <source>
        <dbReference type="EMBL" id="CAB4177951.1"/>
    </source>
</evidence>
<name>A0A6J5Q8U0_9CAUD</name>
<dbReference type="EMBL" id="LR796964">
    <property type="protein sequence ID" value="CAB4177951.1"/>
    <property type="molecule type" value="Genomic_DNA"/>
</dbReference>
<organism evidence="1">
    <name type="scientific">uncultured Caudovirales phage</name>
    <dbReference type="NCBI Taxonomy" id="2100421"/>
    <lineage>
        <taxon>Viruses</taxon>
        <taxon>Duplodnaviria</taxon>
        <taxon>Heunggongvirae</taxon>
        <taxon>Uroviricota</taxon>
        <taxon>Caudoviricetes</taxon>
        <taxon>Peduoviridae</taxon>
        <taxon>Maltschvirus</taxon>
        <taxon>Maltschvirus maltsch</taxon>
    </lineage>
</organism>
<sequence>MAISLEVMSGSSFTSLSLTGMGIHSFRLNVGYSAPAKLSFVIEADSHTIPLDYASFIRFSDDESPDGVVFEGWVEEVTPGSAPTGVNIVAYDPTYRASRMSIVMSAPDGSAASFPRAVWNCPNINDPDYAFSVGQNYSLGKIIKSILDTATASLQSIKAAPAGGAPYLTSDIGHEVAGEWVGNLQVKPEEKIVATSESPRSLIERLLATYEPTFRLMWEPGERIWRIHSLPDASAVTIKANDHRESVPVIACEVRRSAEGRHSAVKIYGPQGVEWKQAVWHGPGSSTGNTLEPIGADIYSIGVVGEAAQCYWSFAITDTDFNAIGQKGPYPISIPTSYFGEVLAGGDITIQLMTVYEDTVFPALVVEYPGGFRSVAIGYLDPRNGVVQIPSGQCLYLFDPDAVGNRYVMPVSVTLHYPNLTDPLVVRSPTSGYSGTVYSIGGIQSEYKEYNESLAVDYQYGVPITTATRIARMQKYADQLHSERKDLVHSGAIRFHGKDYRWAKLNKRVNIGAIEEDLSTLVTGWESIGAWVTDCEIDYEEMVTTVSMHTDQMELFGLDPEQLKRKLGIRPASWQIFFNWSVFYYYSRSMSAYAYELTQRTVVNVETTSGYYDDEGNIQ</sequence>
<gene>
    <name evidence="1" type="ORF">UFOVP1004_42</name>
</gene>
<proteinExistence type="predicted"/>
<reference evidence="1" key="1">
    <citation type="submission" date="2020-05" db="EMBL/GenBank/DDBJ databases">
        <authorList>
            <person name="Chiriac C."/>
            <person name="Salcher M."/>
            <person name="Ghai R."/>
            <person name="Kavagutti S V."/>
        </authorList>
    </citation>
    <scope>NUCLEOTIDE SEQUENCE</scope>
</reference>
<protein>
    <submittedName>
        <fullName evidence="1">Uncharacterized protein</fullName>
    </submittedName>
</protein>
<accession>A0A6J5Q8U0</accession>